<dbReference type="Pfam" id="PF10180">
    <property type="entry name" value="WKF"/>
    <property type="match status" value="1"/>
</dbReference>
<dbReference type="InterPro" id="IPR019327">
    <property type="entry name" value="WKF"/>
</dbReference>
<evidence type="ECO:0000256" key="1">
    <source>
        <dbReference type="SAM" id="MobiDB-lite"/>
    </source>
</evidence>
<organism evidence="3 4">
    <name type="scientific">Aspergillus brasiliensis (strain CBS 101740 / IMI 381727 / IBT 21946)</name>
    <dbReference type="NCBI Taxonomy" id="767769"/>
    <lineage>
        <taxon>Eukaryota</taxon>
        <taxon>Fungi</taxon>
        <taxon>Dikarya</taxon>
        <taxon>Ascomycota</taxon>
        <taxon>Pezizomycotina</taxon>
        <taxon>Eurotiomycetes</taxon>
        <taxon>Eurotiomycetidae</taxon>
        <taxon>Eurotiales</taxon>
        <taxon>Aspergillaceae</taxon>
        <taxon>Aspergillus</taxon>
        <taxon>Aspergillus subgen. Circumdati</taxon>
    </lineage>
</organism>
<feature type="compositionally biased region" description="Acidic residues" evidence="1">
    <location>
        <begin position="368"/>
        <end position="379"/>
    </location>
</feature>
<feature type="compositionally biased region" description="Low complexity" evidence="1">
    <location>
        <begin position="387"/>
        <end position="426"/>
    </location>
</feature>
<feature type="compositionally biased region" description="Acidic residues" evidence="1">
    <location>
        <begin position="240"/>
        <end position="252"/>
    </location>
</feature>
<feature type="compositionally biased region" description="Acidic residues" evidence="1">
    <location>
        <begin position="99"/>
        <end position="113"/>
    </location>
</feature>
<accession>A0A1L9UWN2</accession>
<dbReference type="PANTHER" id="PTHR22306:SF2">
    <property type="entry name" value="CHROMOSOME 7 OPEN READING FRAME 50"/>
    <property type="match status" value="1"/>
</dbReference>
<dbReference type="AlphaFoldDB" id="A0A1L9UWN2"/>
<feature type="region of interest" description="Disordered" evidence="1">
    <location>
        <begin position="1"/>
        <end position="163"/>
    </location>
</feature>
<sequence>MSSNPQESPQQQKQQQQHIPAWKKMGLKLKNAKDTVEETGTKRGDVDKKQQDRKKSKKRRLEDDDDDEGKEVKEDDAEKKKKKKKRVSFSADAKKLDGDAEDQEEEQEQEQEQDQMKVDADAEGDGDKADDEGEGKKKKKEKKKKNKKQDGSNDASSTSTTPRIHETPILSYLSLYHKHRSAWKFQKNRETHLFKHVLSLEQVPTLYNAALLAYLQGLKSEGAKLRLRQIAEEVIKAEIDAEEDQPSAPAETEESKEGEEANEGSAATDKASYDKAVGVFRTRLAAGQEDIDCQDVTGQLNAETLKKYENRARAELILFAVNGTLFNYHKPKPVGQKGKKAAQNQPGKKKKKNRTAIVEISSSSESESSSDSDSDSDSDDEKKTKAKPTTAKASSSKDSSDSDSSSSSSSSSSDSDSDSDSSSSSD</sequence>
<reference evidence="4" key="1">
    <citation type="journal article" date="2017" name="Genome Biol.">
        <title>Comparative genomics reveals high biological diversity and specific adaptations in the industrially and medically important fungal genus Aspergillus.</title>
        <authorList>
            <person name="de Vries R.P."/>
            <person name="Riley R."/>
            <person name="Wiebenga A."/>
            <person name="Aguilar-Osorio G."/>
            <person name="Amillis S."/>
            <person name="Uchima C.A."/>
            <person name="Anderluh G."/>
            <person name="Asadollahi M."/>
            <person name="Askin M."/>
            <person name="Barry K."/>
            <person name="Battaglia E."/>
            <person name="Bayram O."/>
            <person name="Benocci T."/>
            <person name="Braus-Stromeyer S.A."/>
            <person name="Caldana C."/>
            <person name="Canovas D."/>
            <person name="Cerqueira G.C."/>
            <person name="Chen F."/>
            <person name="Chen W."/>
            <person name="Choi C."/>
            <person name="Clum A."/>
            <person name="Dos Santos R.A."/>
            <person name="Damasio A.R."/>
            <person name="Diallinas G."/>
            <person name="Emri T."/>
            <person name="Fekete E."/>
            <person name="Flipphi M."/>
            <person name="Freyberg S."/>
            <person name="Gallo A."/>
            <person name="Gournas C."/>
            <person name="Habgood R."/>
            <person name="Hainaut M."/>
            <person name="Harispe M.L."/>
            <person name="Henrissat B."/>
            <person name="Hilden K.S."/>
            <person name="Hope R."/>
            <person name="Hossain A."/>
            <person name="Karabika E."/>
            <person name="Karaffa L."/>
            <person name="Karanyi Z."/>
            <person name="Krasevec N."/>
            <person name="Kuo A."/>
            <person name="Kusch H."/>
            <person name="LaButti K."/>
            <person name="Lagendijk E.L."/>
            <person name="Lapidus A."/>
            <person name="Levasseur A."/>
            <person name="Lindquist E."/>
            <person name="Lipzen A."/>
            <person name="Logrieco A.F."/>
            <person name="MacCabe A."/>
            <person name="Maekelae M.R."/>
            <person name="Malavazi I."/>
            <person name="Melin P."/>
            <person name="Meyer V."/>
            <person name="Mielnichuk N."/>
            <person name="Miskei M."/>
            <person name="Molnar A.P."/>
            <person name="Mule G."/>
            <person name="Ngan C.Y."/>
            <person name="Orejas M."/>
            <person name="Orosz E."/>
            <person name="Ouedraogo J.P."/>
            <person name="Overkamp K.M."/>
            <person name="Park H.-S."/>
            <person name="Perrone G."/>
            <person name="Piumi F."/>
            <person name="Punt P.J."/>
            <person name="Ram A.F."/>
            <person name="Ramon A."/>
            <person name="Rauscher S."/>
            <person name="Record E."/>
            <person name="Riano-Pachon D.M."/>
            <person name="Robert V."/>
            <person name="Roehrig J."/>
            <person name="Ruller R."/>
            <person name="Salamov A."/>
            <person name="Salih N.S."/>
            <person name="Samson R.A."/>
            <person name="Sandor E."/>
            <person name="Sanguinetti M."/>
            <person name="Schuetze T."/>
            <person name="Sepcic K."/>
            <person name="Shelest E."/>
            <person name="Sherlock G."/>
            <person name="Sophianopoulou V."/>
            <person name="Squina F.M."/>
            <person name="Sun H."/>
            <person name="Susca A."/>
            <person name="Todd R.B."/>
            <person name="Tsang A."/>
            <person name="Unkles S.E."/>
            <person name="van de Wiele N."/>
            <person name="van Rossen-Uffink D."/>
            <person name="Oliveira J.V."/>
            <person name="Vesth T.C."/>
            <person name="Visser J."/>
            <person name="Yu J.-H."/>
            <person name="Zhou M."/>
            <person name="Andersen M.R."/>
            <person name="Archer D.B."/>
            <person name="Baker S.E."/>
            <person name="Benoit I."/>
            <person name="Brakhage A.A."/>
            <person name="Braus G.H."/>
            <person name="Fischer R."/>
            <person name="Frisvad J.C."/>
            <person name="Goldman G.H."/>
            <person name="Houbraken J."/>
            <person name="Oakley B."/>
            <person name="Pocsi I."/>
            <person name="Scazzocchio C."/>
            <person name="Seiboth B."/>
            <person name="vanKuyk P.A."/>
            <person name="Wortman J."/>
            <person name="Dyer P.S."/>
            <person name="Grigoriev I.V."/>
        </authorList>
    </citation>
    <scope>NUCLEOTIDE SEQUENCE [LARGE SCALE GENOMIC DNA]</scope>
    <source>
        <strain evidence="4">CBS 101740 / IMI 381727 / IBT 21946</strain>
    </source>
</reference>
<feature type="compositionally biased region" description="Polar residues" evidence="1">
    <location>
        <begin position="152"/>
        <end position="162"/>
    </location>
</feature>
<evidence type="ECO:0000313" key="3">
    <source>
        <dbReference type="EMBL" id="OJJ76115.1"/>
    </source>
</evidence>
<dbReference type="GeneID" id="93576439"/>
<feature type="compositionally biased region" description="Basic residues" evidence="1">
    <location>
        <begin position="136"/>
        <end position="147"/>
    </location>
</feature>
<dbReference type="OrthoDB" id="10261563at2759"/>
<feature type="compositionally biased region" description="Acidic residues" evidence="1">
    <location>
        <begin position="121"/>
        <end position="133"/>
    </location>
</feature>
<dbReference type="STRING" id="767769.A0A1L9UWN2"/>
<feature type="compositionally biased region" description="Basic residues" evidence="1">
    <location>
        <begin position="329"/>
        <end position="340"/>
    </location>
</feature>
<feature type="compositionally biased region" description="Basic and acidic residues" evidence="1">
    <location>
        <begin position="31"/>
        <end position="50"/>
    </location>
</feature>
<feature type="region of interest" description="Disordered" evidence="1">
    <location>
        <begin position="238"/>
        <end position="270"/>
    </location>
</feature>
<dbReference type="Proteomes" id="UP000184499">
    <property type="component" value="Unassembled WGS sequence"/>
</dbReference>
<feature type="compositionally biased region" description="Basic and acidic residues" evidence="1">
    <location>
        <begin position="70"/>
        <end position="79"/>
    </location>
</feature>
<dbReference type="PANTHER" id="PTHR22306">
    <property type="entry name" value="CHROMOSOME 7 OPEN READING FRAME 50"/>
    <property type="match status" value="1"/>
</dbReference>
<evidence type="ECO:0000259" key="2">
    <source>
        <dbReference type="Pfam" id="PF10180"/>
    </source>
</evidence>
<dbReference type="VEuPathDB" id="FungiDB:ASPBRDRAFT_38511"/>
<dbReference type="OMA" id="NAFRECL"/>
<feature type="region of interest" description="Disordered" evidence="1">
    <location>
        <begin position="327"/>
        <end position="426"/>
    </location>
</feature>
<name>A0A1L9UWN2_ASPBC</name>
<proteinExistence type="predicted"/>
<feature type="domain" description="WKF" evidence="2">
    <location>
        <begin position="171"/>
        <end position="234"/>
    </location>
</feature>
<dbReference type="RefSeq" id="XP_067483362.1">
    <property type="nucleotide sequence ID" value="XM_067623951.1"/>
</dbReference>
<protein>
    <recommendedName>
        <fullName evidence="2">WKF domain-containing protein</fullName>
    </recommendedName>
</protein>
<keyword evidence="4" id="KW-1185">Reference proteome</keyword>
<gene>
    <name evidence="3" type="ORF">ASPBRDRAFT_38511</name>
</gene>
<dbReference type="EMBL" id="KV878680">
    <property type="protein sequence ID" value="OJJ76115.1"/>
    <property type="molecule type" value="Genomic_DNA"/>
</dbReference>
<evidence type="ECO:0000313" key="4">
    <source>
        <dbReference type="Proteomes" id="UP000184499"/>
    </source>
</evidence>